<protein>
    <submittedName>
        <fullName evidence="3">Unannotated protein</fullName>
    </submittedName>
</protein>
<organism evidence="3">
    <name type="scientific">freshwater metagenome</name>
    <dbReference type="NCBI Taxonomy" id="449393"/>
    <lineage>
        <taxon>unclassified sequences</taxon>
        <taxon>metagenomes</taxon>
        <taxon>ecological metagenomes</taxon>
    </lineage>
</organism>
<feature type="region of interest" description="Disordered" evidence="1">
    <location>
        <begin position="235"/>
        <end position="300"/>
    </location>
</feature>
<evidence type="ECO:0000259" key="2">
    <source>
        <dbReference type="Pfam" id="PF20568"/>
    </source>
</evidence>
<feature type="domain" description="DUF6777" evidence="2">
    <location>
        <begin position="93"/>
        <end position="253"/>
    </location>
</feature>
<sequence length="564" mass="57888">MRVQTFPSRRPSVILLIGLGLLAALLPACSSDAEASTFQREPVNEATSNPFMEGVNTAPASQAAPTSPTDLTTTTSAVANVAPATVPTNSSETFPGDTPGLYGGSQNKAVCDATKMAAFLDANPDKAKAWAQVLGIETKNIAEYISLLTPVTLRSDTAVTNHGFSNGKATTVPAVLQAGTAVFVNDFGVPVVKCSCGNPLTAPSSRKNAKYTGTSWSGFSADSVTAVRKSPERMNDLVLVDPTTDTAFTRPTGTDGDADVGYVPPPADPSTSSEDPSSSSTVPAGAGSSTTPTTSTTTPAGSTVEFTAVMAGVGDCADIPASNIRVQIINGRTVLFPELGAASGELQPDGTFDFSFVETPPRGMTSGSATYRYSGRVEGTVLTLTVTSTVESPATATFTCEVRGTAGTDAPPATTTSTTSLPGVSNELGGADITGVTEQTWYFDALSYSTSLTCNDLRISVAEDGDSQRIRVRDSISEGRTITFLGRPSRTLDVAADGSFSGVLIAAGTGDPDQPQVTVSGGPVPAIGEEAAEFNYEQTLTVAEAPPGAFSRDCGIAYSARPRA</sequence>
<dbReference type="AlphaFoldDB" id="A0A6J6PYZ7"/>
<dbReference type="EMBL" id="CAEZXS010000127">
    <property type="protein sequence ID" value="CAB4704017.1"/>
    <property type="molecule type" value="Genomic_DNA"/>
</dbReference>
<reference evidence="3" key="1">
    <citation type="submission" date="2020-05" db="EMBL/GenBank/DDBJ databases">
        <authorList>
            <person name="Chiriac C."/>
            <person name="Salcher M."/>
            <person name="Ghai R."/>
            <person name="Kavagutti S V."/>
        </authorList>
    </citation>
    <scope>NUCLEOTIDE SEQUENCE</scope>
</reference>
<gene>
    <name evidence="3" type="ORF">UFOPK2582_01082</name>
</gene>
<evidence type="ECO:0000313" key="3">
    <source>
        <dbReference type="EMBL" id="CAB4704017.1"/>
    </source>
</evidence>
<feature type="compositionally biased region" description="Polar residues" evidence="1">
    <location>
        <begin position="243"/>
        <end position="252"/>
    </location>
</feature>
<name>A0A6J6PYZ7_9ZZZZ</name>
<evidence type="ECO:0000256" key="1">
    <source>
        <dbReference type="SAM" id="MobiDB-lite"/>
    </source>
</evidence>
<dbReference type="InterPro" id="IPR046704">
    <property type="entry name" value="DUF6777"/>
</dbReference>
<feature type="compositionally biased region" description="Low complexity" evidence="1">
    <location>
        <begin position="269"/>
        <end position="300"/>
    </location>
</feature>
<accession>A0A6J6PYZ7</accession>
<dbReference type="Pfam" id="PF20568">
    <property type="entry name" value="DUF6777"/>
    <property type="match status" value="1"/>
</dbReference>
<proteinExistence type="predicted"/>